<name>A0AAW2MJJ9_9LAMI</name>
<gene>
    <name evidence="1" type="ORF">Sangu_1700500</name>
</gene>
<dbReference type="EMBL" id="JACGWK010000010">
    <property type="protein sequence ID" value="KAL0331550.1"/>
    <property type="molecule type" value="Genomic_DNA"/>
</dbReference>
<dbReference type="AlphaFoldDB" id="A0AAW2MJJ9"/>
<protein>
    <submittedName>
        <fullName evidence="1">Uncharacterized protein</fullName>
    </submittedName>
</protein>
<organism evidence="1">
    <name type="scientific">Sesamum angustifolium</name>
    <dbReference type="NCBI Taxonomy" id="2727405"/>
    <lineage>
        <taxon>Eukaryota</taxon>
        <taxon>Viridiplantae</taxon>
        <taxon>Streptophyta</taxon>
        <taxon>Embryophyta</taxon>
        <taxon>Tracheophyta</taxon>
        <taxon>Spermatophyta</taxon>
        <taxon>Magnoliopsida</taxon>
        <taxon>eudicotyledons</taxon>
        <taxon>Gunneridae</taxon>
        <taxon>Pentapetalae</taxon>
        <taxon>asterids</taxon>
        <taxon>lamiids</taxon>
        <taxon>Lamiales</taxon>
        <taxon>Pedaliaceae</taxon>
        <taxon>Sesamum</taxon>
    </lineage>
</organism>
<sequence length="104" mass="11561">MCGKIRGSLECSVSGSLHQNAPNLQNLRVSDLILSESREWDVKTINSLLWPMDGETILHIPLSISRETDLMIWHYSNNGIFSVHSAYHHALSLAFPVGSSDRSA</sequence>
<proteinExistence type="predicted"/>
<evidence type="ECO:0000313" key="1">
    <source>
        <dbReference type="EMBL" id="KAL0331550.1"/>
    </source>
</evidence>
<reference evidence="1" key="1">
    <citation type="submission" date="2020-06" db="EMBL/GenBank/DDBJ databases">
        <authorList>
            <person name="Li T."/>
            <person name="Hu X."/>
            <person name="Zhang T."/>
            <person name="Song X."/>
            <person name="Zhang H."/>
            <person name="Dai N."/>
            <person name="Sheng W."/>
            <person name="Hou X."/>
            <person name="Wei L."/>
        </authorList>
    </citation>
    <scope>NUCLEOTIDE SEQUENCE</scope>
    <source>
        <strain evidence="1">G01</strain>
        <tissue evidence="1">Leaf</tissue>
    </source>
</reference>
<reference evidence="1" key="2">
    <citation type="journal article" date="2024" name="Plant">
        <title>Genomic evolution and insights into agronomic trait innovations of Sesamum species.</title>
        <authorList>
            <person name="Miao H."/>
            <person name="Wang L."/>
            <person name="Qu L."/>
            <person name="Liu H."/>
            <person name="Sun Y."/>
            <person name="Le M."/>
            <person name="Wang Q."/>
            <person name="Wei S."/>
            <person name="Zheng Y."/>
            <person name="Lin W."/>
            <person name="Duan Y."/>
            <person name="Cao H."/>
            <person name="Xiong S."/>
            <person name="Wang X."/>
            <person name="Wei L."/>
            <person name="Li C."/>
            <person name="Ma Q."/>
            <person name="Ju M."/>
            <person name="Zhao R."/>
            <person name="Li G."/>
            <person name="Mu C."/>
            <person name="Tian Q."/>
            <person name="Mei H."/>
            <person name="Zhang T."/>
            <person name="Gao T."/>
            <person name="Zhang H."/>
        </authorList>
    </citation>
    <scope>NUCLEOTIDE SEQUENCE</scope>
    <source>
        <strain evidence="1">G01</strain>
    </source>
</reference>
<comment type="caution">
    <text evidence="1">The sequence shown here is derived from an EMBL/GenBank/DDBJ whole genome shotgun (WGS) entry which is preliminary data.</text>
</comment>
<accession>A0AAW2MJJ9</accession>